<evidence type="ECO:0008006" key="3">
    <source>
        <dbReference type="Google" id="ProtNLM"/>
    </source>
</evidence>
<accession>A0A0B2WL10</accession>
<keyword evidence="2" id="KW-1185">Reference proteome</keyword>
<name>A0A0B2WL10_METAS</name>
<evidence type="ECO:0000313" key="1">
    <source>
        <dbReference type="EMBL" id="KHN93705.1"/>
    </source>
</evidence>
<dbReference type="HOGENOM" id="CLU_000680_30_2_1"/>
<gene>
    <name evidence="1" type="ORF">MAM_08432</name>
</gene>
<proteinExistence type="predicted"/>
<dbReference type="PANTHER" id="PTHR33481">
    <property type="entry name" value="REVERSE TRANSCRIPTASE"/>
    <property type="match status" value="1"/>
</dbReference>
<dbReference type="RefSeq" id="XP_040674771.1">
    <property type="nucleotide sequence ID" value="XM_040827230.1"/>
</dbReference>
<dbReference type="Proteomes" id="UP000030816">
    <property type="component" value="Unassembled WGS sequence"/>
</dbReference>
<sequence length="579" mass="65980">MDAMRWGSDNKVEFEISKTEVLVFSRRRKVLQKARDAVIRIGEQTFTINQGATKWLGFWLDPKLSFKTHFENRMTSAKGALQRVASLSSRNGGLSVNLMRRVVVSAVTSVALYGAEVWWRGQQDRLRKLQALLNRQARAITGLLASTPLAFLWRESCLPSAQALLDYRQTRYAVRALGAEGNHPTHQLLPANFRLGELYRHEGAKGQPSSTGWTRPEKMHRSYGSRLAQQIVRHVAYDAEYGFELPCKTGPPEATPVLRLQGYPNMPERILPDNLGQMTLFIGARKEVSFGVGAAWKERNGWRTKAISLGKYLTESDAALSAINMVMKDLLSVLSRTGHQRAEIVTRSRLALTKVQGTDQWVLPIVTDIKRHTRRVEEEGGRVVLTWLLGDSNCEGYKVATHAAERAAKRRPKEFRSASLSYVKQAVREKWRPMTKINKDIENVKKSAAARYLQLKSGHAVTGVHLFRIDRIEDARCWWCGHSRQTVAHLMLECRKWRRERDKMLRSLSTDKLTISPRRDRTDLEVLFEEGATKAVLRFIENTDVGKRLTDETSKYDLWDVDRLDQRNGEDATENGERG</sequence>
<dbReference type="STRING" id="1081103.A0A0B2WL10"/>
<dbReference type="GeneID" id="63742887"/>
<reference evidence="1 2" key="1">
    <citation type="journal article" date="2014" name="Proc. Natl. Acad. Sci. U.S.A.">
        <title>Trajectory and genomic determinants of fungal-pathogen speciation and host adaptation.</title>
        <authorList>
            <person name="Hu X."/>
            <person name="Xiao G."/>
            <person name="Zheng P."/>
            <person name="Shang Y."/>
            <person name="Su Y."/>
            <person name="Zhang X."/>
            <person name="Liu X."/>
            <person name="Zhan S."/>
            <person name="St Leger R.J."/>
            <person name="Wang C."/>
        </authorList>
    </citation>
    <scope>NUCLEOTIDE SEQUENCE [LARGE SCALE GENOMIC DNA]</scope>
    <source>
        <strain evidence="1 2">ARSEF 1941</strain>
    </source>
</reference>
<dbReference type="OrthoDB" id="4842715at2759"/>
<dbReference type="PANTHER" id="PTHR33481:SF1">
    <property type="entry name" value="ENDONUCLEASE_EXONUCLEASE_PHOSPHATASE DOMAIN-CONTAINING PROTEIN-RELATED"/>
    <property type="match status" value="1"/>
</dbReference>
<dbReference type="AlphaFoldDB" id="A0A0B2WL10"/>
<organism evidence="1 2">
    <name type="scientific">Metarhizium album (strain ARSEF 1941)</name>
    <dbReference type="NCBI Taxonomy" id="1081103"/>
    <lineage>
        <taxon>Eukaryota</taxon>
        <taxon>Fungi</taxon>
        <taxon>Dikarya</taxon>
        <taxon>Ascomycota</taxon>
        <taxon>Pezizomycotina</taxon>
        <taxon>Sordariomycetes</taxon>
        <taxon>Hypocreomycetidae</taxon>
        <taxon>Hypocreales</taxon>
        <taxon>Clavicipitaceae</taxon>
        <taxon>Metarhizium</taxon>
    </lineage>
</organism>
<comment type="caution">
    <text evidence="1">The sequence shown here is derived from an EMBL/GenBank/DDBJ whole genome shotgun (WGS) entry which is preliminary data.</text>
</comment>
<dbReference type="EMBL" id="AZHE01000065">
    <property type="protein sequence ID" value="KHN93705.1"/>
    <property type="molecule type" value="Genomic_DNA"/>
</dbReference>
<protein>
    <recommendedName>
        <fullName evidence="3">Reverse transcriptase</fullName>
    </recommendedName>
</protein>
<evidence type="ECO:0000313" key="2">
    <source>
        <dbReference type="Proteomes" id="UP000030816"/>
    </source>
</evidence>